<dbReference type="InterPro" id="IPR058493">
    <property type="entry name" value="DUF8180"/>
</dbReference>
<proteinExistence type="predicted"/>
<feature type="region of interest" description="Disordered" evidence="1">
    <location>
        <begin position="71"/>
        <end position="110"/>
    </location>
</feature>
<sequence length="110" mass="12062">MNATFDTRDRLRVILPYWIGHNGEHVEDMRRWLAAAAEAGPEAAAKLREAMTRMTQAGEALAAALDLLGGVPGPAAGHTHHDGHHHGHHHGHRHHGHQGHHHERGDQPAE</sequence>
<gene>
    <name evidence="3" type="ORF">FBZ82_104202</name>
</gene>
<feature type="compositionally biased region" description="Basic residues" evidence="1">
    <location>
        <begin position="81"/>
        <end position="102"/>
    </location>
</feature>
<evidence type="ECO:0000313" key="3">
    <source>
        <dbReference type="EMBL" id="TWA70042.1"/>
    </source>
</evidence>
<feature type="domain" description="DUF8180" evidence="2">
    <location>
        <begin position="11"/>
        <end position="68"/>
    </location>
</feature>
<dbReference type="Pfam" id="PF26551">
    <property type="entry name" value="DUF8180"/>
    <property type="match status" value="1"/>
</dbReference>
<evidence type="ECO:0000259" key="2">
    <source>
        <dbReference type="Pfam" id="PF26551"/>
    </source>
</evidence>
<dbReference type="Proteomes" id="UP000316083">
    <property type="component" value="Unassembled WGS sequence"/>
</dbReference>
<protein>
    <recommendedName>
        <fullName evidence="2">DUF8180 domain-containing protein</fullName>
    </recommendedName>
</protein>
<dbReference type="EMBL" id="VITF01000004">
    <property type="protein sequence ID" value="TWA70042.1"/>
    <property type="molecule type" value="Genomic_DNA"/>
</dbReference>
<evidence type="ECO:0000256" key="1">
    <source>
        <dbReference type="SAM" id="MobiDB-lite"/>
    </source>
</evidence>
<organism evidence="3 4">
    <name type="scientific">Azospirillum brasilense</name>
    <dbReference type="NCBI Taxonomy" id="192"/>
    <lineage>
        <taxon>Bacteria</taxon>
        <taxon>Pseudomonadati</taxon>
        <taxon>Pseudomonadota</taxon>
        <taxon>Alphaproteobacteria</taxon>
        <taxon>Rhodospirillales</taxon>
        <taxon>Azospirillaceae</taxon>
        <taxon>Azospirillum</taxon>
    </lineage>
</organism>
<evidence type="ECO:0000313" key="4">
    <source>
        <dbReference type="Proteomes" id="UP000316083"/>
    </source>
</evidence>
<accession>A0A560BBX5</accession>
<dbReference type="AlphaFoldDB" id="A0A560BBX5"/>
<reference evidence="3 4" key="1">
    <citation type="submission" date="2019-06" db="EMBL/GenBank/DDBJ databases">
        <title>Genomic Encyclopedia of Type Strains, Phase IV (KMG-V): Genome sequencing to study the core and pangenomes of soil and plant-associated prokaryotes.</title>
        <authorList>
            <person name="Whitman W."/>
        </authorList>
    </citation>
    <scope>NUCLEOTIDE SEQUENCE [LARGE SCALE GENOMIC DNA]</scope>
    <source>
        <strain evidence="3 4">BR 11796</strain>
    </source>
</reference>
<name>A0A560BBX5_AZOBR</name>
<comment type="caution">
    <text evidence="3">The sequence shown here is derived from an EMBL/GenBank/DDBJ whole genome shotgun (WGS) entry which is preliminary data.</text>
</comment>
<dbReference type="RefSeq" id="WP_186464831.1">
    <property type="nucleotide sequence ID" value="NZ_VITF01000004.1"/>
</dbReference>